<sequence>MASKPNFFSVLVSVIAALFGVQSEQNRQRDFSKGNPKAYIAVGIVLIVLFVLSLVLIVQAVLPN</sequence>
<dbReference type="AlphaFoldDB" id="A0A432ZFZ0"/>
<dbReference type="EMBL" id="PIQG01000003">
    <property type="protein sequence ID" value="RUO76814.1"/>
    <property type="molecule type" value="Genomic_DNA"/>
</dbReference>
<keyword evidence="1" id="KW-0812">Transmembrane</keyword>
<reference evidence="2 3" key="1">
    <citation type="journal article" date="2011" name="Front. Microbiol.">
        <title>Genomic signatures of strain selection and enhancement in Bacillus atrophaeus var. globigii, a historical biowarfare simulant.</title>
        <authorList>
            <person name="Gibbons H.S."/>
            <person name="Broomall S.M."/>
            <person name="McNew L.A."/>
            <person name="Daligault H."/>
            <person name="Chapman C."/>
            <person name="Bruce D."/>
            <person name="Karavis M."/>
            <person name="Krepps M."/>
            <person name="McGregor P.A."/>
            <person name="Hong C."/>
            <person name="Park K.H."/>
            <person name="Akmal A."/>
            <person name="Feldman A."/>
            <person name="Lin J.S."/>
            <person name="Chang W.E."/>
            <person name="Higgs B.W."/>
            <person name="Demirev P."/>
            <person name="Lindquist J."/>
            <person name="Liem A."/>
            <person name="Fochler E."/>
            <person name="Read T.D."/>
            <person name="Tapia R."/>
            <person name="Johnson S."/>
            <person name="Bishop-Lilly K.A."/>
            <person name="Detter C."/>
            <person name="Han C."/>
            <person name="Sozhamannan S."/>
            <person name="Rosenzweig C.N."/>
            <person name="Skowronski E.W."/>
        </authorList>
    </citation>
    <scope>NUCLEOTIDE SEQUENCE [LARGE SCALE GENOMIC DNA]</scope>
    <source>
        <strain evidence="2 3">PIT1</strain>
    </source>
</reference>
<evidence type="ECO:0008006" key="4">
    <source>
        <dbReference type="Google" id="ProtNLM"/>
    </source>
</evidence>
<name>A0A432ZFZ0_9GAMM</name>
<keyword evidence="1" id="KW-1133">Transmembrane helix</keyword>
<dbReference type="Pfam" id="PF11174">
    <property type="entry name" value="DUF2970"/>
    <property type="match status" value="1"/>
</dbReference>
<proteinExistence type="predicted"/>
<evidence type="ECO:0000313" key="3">
    <source>
        <dbReference type="Proteomes" id="UP000288279"/>
    </source>
</evidence>
<feature type="transmembrane region" description="Helical" evidence="1">
    <location>
        <begin position="39"/>
        <end position="62"/>
    </location>
</feature>
<keyword evidence="3" id="KW-1185">Reference proteome</keyword>
<accession>A0A432ZFZ0</accession>
<dbReference type="Proteomes" id="UP000288279">
    <property type="component" value="Unassembled WGS sequence"/>
</dbReference>
<dbReference type="RefSeq" id="WP_126827802.1">
    <property type="nucleotide sequence ID" value="NZ_PIQG01000003.1"/>
</dbReference>
<keyword evidence="1" id="KW-0472">Membrane</keyword>
<dbReference type="OrthoDB" id="5625885at2"/>
<organism evidence="2 3">
    <name type="scientific">Pseudidiomarina taiwanensis</name>
    <dbReference type="NCBI Taxonomy" id="337250"/>
    <lineage>
        <taxon>Bacteria</taxon>
        <taxon>Pseudomonadati</taxon>
        <taxon>Pseudomonadota</taxon>
        <taxon>Gammaproteobacteria</taxon>
        <taxon>Alteromonadales</taxon>
        <taxon>Idiomarinaceae</taxon>
        <taxon>Pseudidiomarina</taxon>
    </lineage>
</organism>
<evidence type="ECO:0000256" key="1">
    <source>
        <dbReference type="SAM" id="Phobius"/>
    </source>
</evidence>
<evidence type="ECO:0000313" key="2">
    <source>
        <dbReference type="EMBL" id="RUO76814.1"/>
    </source>
</evidence>
<comment type="caution">
    <text evidence="2">The sequence shown here is derived from an EMBL/GenBank/DDBJ whole genome shotgun (WGS) entry which is preliminary data.</text>
</comment>
<dbReference type="InterPro" id="IPR021344">
    <property type="entry name" value="DUF2970"/>
</dbReference>
<gene>
    <name evidence="2" type="ORF">CWI83_07780</name>
</gene>
<protein>
    <recommendedName>
        <fullName evidence="4">DUF2970 domain-containing protein</fullName>
    </recommendedName>
</protein>